<dbReference type="Proteomes" id="UP000275408">
    <property type="component" value="Unassembled WGS sequence"/>
</dbReference>
<organism evidence="5 6">
    <name type="scientific">Pocillopora damicornis</name>
    <name type="common">Cauliflower coral</name>
    <name type="synonym">Millepora damicornis</name>
    <dbReference type="NCBI Taxonomy" id="46731"/>
    <lineage>
        <taxon>Eukaryota</taxon>
        <taxon>Metazoa</taxon>
        <taxon>Cnidaria</taxon>
        <taxon>Anthozoa</taxon>
        <taxon>Hexacorallia</taxon>
        <taxon>Scleractinia</taxon>
        <taxon>Astrocoeniina</taxon>
        <taxon>Pocilloporidae</taxon>
        <taxon>Pocillopora</taxon>
    </lineage>
</organism>
<dbReference type="PRINTS" id="PR00114">
    <property type="entry name" value="STPHPHTASE"/>
</dbReference>
<dbReference type="Gene3D" id="3.60.21.10">
    <property type="match status" value="1"/>
</dbReference>
<dbReference type="OrthoDB" id="256429at2759"/>
<dbReference type="STRING" id="46731.A0A3M6TPB1"/>
<dbReference type="InterPro" id="IPR004843">
    <property type="entry name" value="Calcineurin-like_PHP"/>
</dbReference>
<protein>
    <recommendedName>
        <fullName evidence="2">Serine/threonine-protein phosphatase</fullName>
        <ecNumber evidence="2">3.1.3.16</ecNumber>
    </recommendedName>
</protein>
<dbReference type="CDD" id="cd00144">
    <property type="entry name" value="MPP_PPP_family"/>
    <property type="match status" value="1"/>
</dbReference>
<dbReference type="GO" id="GO:0005737">
    <property type="term" value="C:cytoplasm"/>
    <property type="evidence" value="ECO:0007669"/>
    <property type="project" value="TreeGrafter"/>
</dbReference>
<evidence type="ECO:0000256" key="3">
    <source>
        <dbReference type="SAM" id="MobiDB-lite"/>
    </source>
</evidence>
<feature type="region of interest" description="Disordered" evidence="3">
    <location>
        <begin position="470"/>
        <end position="492"/>
    </location>
</feature>
<reference evidence="5 6" key="1">
    <citation type="journal article" date="2018" name="Sci. Rep.">
        <title>Comparative analysis of the Pocillopora damicornis genome highlights role of immune system in coral evolution.</title>
        <authorList>
            <person name="Cunning R."/>
            <person name="Bay R.A."/>
            <person name="Gillette P."/>
            <person name="Baker A.C."/>
            <person name="Traylor-Knowles N."/>
        </authorList>
    </citation>
    <scope>NUCLEOTIDE SEQUENCE [LARGE SCALE GENOMIC DNA]</scope>
    <source>
        <strain evidence="5">RSMAS</strain>
        <tissue evidence="5">Whole animal</tissue>
    </source>
</reference>
<dbReference type="InterPro" id="IPR002048">
    <property type="entry name" value="EF_hand_dom"/>
</dbReference>
<dbReference type="Gene3D" id="1.10.238.10">
    <property type="entry name" value="EF-hand"/>
    <property type="match status" value="1"/>
</dbReference>
<dbReference type="AlphaFoldDB" id="A0A3M6TPB1"/>
<dbReference type="SUPFAM" id="SSF47473">
    <property type="entry name" value="EF-hand"/>
    <property type="match status" value="1"/>
</dbReference>
<feature type="compositionally biased region" description="Polar residues" evidence="3">
    <location>
        <begin position="202"/>
        <end position="227"/>
    </location>
</feature>
<accession>A0A3M6TPB1</accession>
<dbReference type="EMBL" id="RCHS01003243">
    <property type="protein sequence ID" value="RMX43084.1"/>
    <property type="molecule type" value="Genomic_DNA"/>
</dbReference>
<gene>
    <name evidence="5" type="ORF">pdam_00006890</name>
</gene>
<dbReference type="OMA" id="LMWSDPI"/>
<proteinExistence type="inferred from homology"/>
<dbReference type="InterPro" id="IPR011992">
    <property type="entry name" value="EF-hand-dom_pair"/>
</dbReference>
<dbReference type="GO" id="GO:0005634">
    <property type="term" value="C:nucleus"/>
    <property type="evidence" value="ECO:0007669"/>
    <property type="project" value="TreeGrafter"/>
</dbReference>
<dbReference type="PANTHER" id="PTHR11668:SF496">
    <property type="entry name" value="SERINE_THREONINE-PROTEIN PHOSPHATASE"/>
    <property type="match status" value="1"/>
</dbReference>
<keyword evidence="2" id="KW-0378">Hydrolase</keyword>
<dbReference type="SUPFAM" id="SSF56300">
    <property type="entry name" value="Metallo-dependent phosphatases"/>
    <property type="match status" value="1"/>
</dbReference>
<comment type="catalytic activity">
    <reaction evidence="2">
        <text>O-phospho-L-threonyl-[protein] + H2O = L-threonyl-[protein] + phosphate</text>
        <dbReference type="Rhea" id="RHEA:47004"/>
        <dbReference type="Rhea" id="RHEA-COMP:11060"/>
        <dbReference type="Rhea" id="RHEA-COMP:11605"/>
        <dbReference type="ChEBI" id="CHEBI:15377"/>
        <dbReference type="ChEBI" id="CHEBI:30013"/>
        <dbReference type="ChEBI" id="CHEBI:43474"/>
        <dbReference type="ChEBI" id="CHEBI:61977"/>
        <dbReference type="EC" id="3.1.3.16"/>
    </reaction>
</comment>
<dbReference type="InterPro" id="IPR050341">
    <property type="entry name" value="PP1_catalytic_subunit"/>
</dbReference>
<keyword evidence="6" id="KW-1185">Reference proteome</keyword>
<dbReference type="PROSITE" id="PS00125">
    <property type="entry name" value="SER_THR_PHOSPHATASE"/>
    <property type="match status" value="1"/>
</dbReference>
<comment type="caution">
    <text evidence="5">The sequence shown here is derived from an EMBL/GenBank/DDBJ whole genome shotgun (WGS) entry which is preliminary data.</text>
</comment>
<sequence length="899" mass="100406">MASSGVDTHQHVNHGHLAESIKSEIILTTTDKDKVLLWKSDGRDQWKLPWFVLKENESFRQGIDRWCLDQLGEDVKVDLHGVAGVKHSICADKGGSLTLIFHASCTNCHNIDQLRKNICDDTASCNELSESNSTCGTLADSSASLFKWISDSEKQSVDVEEDVCKWIKKASSQELKVLEVLEVFDSDSSLLQDQTKAERSSESTVENNRDTSTCTLQRKGISGSNSHPKLCKVPAEGNFQSLEQVQPEKQQNSSGQMLKSVGAWKIPHRTAKDILVSALEKLVESAHFGKLEKEFLQRKFDKYCDGLKEIKFEGFSLLMKELGVTAGLKDLFRAFDWNNHGQLTYQEVLSGVAAMDPSTPHGGPSGELRCRYIFRCYSAEQESCLSFEGFKSMVKDIQLLKKGSAKEDVVLKEARIKAKMFGSGPSDKLFLVDFLEAVGNLRFRGTSVLLRLPVSIIKLAQDEMYESLTQERTSVTTRSQSPVKKRRSEEMDDSMEFQGNNLTFGAVTDIQYELATHTVKVRRSGMLSDVSVMWDMKNTAMVSGSAQSELQTNKLKIARLPSINCFNKQSDANQMLSALRYFERAIKSADTSKESFNWGLVEMPSLGNCLLCICRTLLEIIKKEPRLIRVQSPTYVVGDLHGNFRDLVCFEKVLWRMGPVLTPASFMFLGDYVDRGENGVEVISYLFAQKVLAPSKFVLIRGNHEIRDIQKMFTFHSECLQKFGPALGEEVWEAVNAVFDVLPLAAIVDNKIFCVHGGIPLPSQGGGLVSSIDNIPGVLPEPEKQSELAWELMWGDPLRAEDVTPDILEKLKQNEGFTANSRRGTAYLFSADALDAFLKRNHLTHVIRAHEVQQAGFQVQQNGKLLTVFSSSQYCGGSNEAACILAYQNKLRTIRLDTT</sequence>
<comment type="similarity">
    <text evidence="1 2">Belongs to the PPP phosphatase family.</text>
</comment>
<dbReference type="SMART" id="SM00156">
    <property type="entry name" value="PP2Ac"/>
    <property type="match status" value="1"/>
</dbReference>
<feature type="domain" description="EF-hand" evidence="4">
    <location>
        <begin position="323"/>
        <end position="358"/>
    </location>
</feature>
<dbReference type="PANTHER" id="PTHR11668">
    <property type="entry name" value="SERINE/THREONINE PROTEIN PHOSPHATASE"/>
    <property type="match status" value="1"/>
</dbReference>
<dbReference type="InterPro" id="IPR006186">
    <property type="entry name" value="Ser/Thr-sp_prot-phosphatase"/>
</dbReference>
<evidence type="ECO:0000313" key="6">
    <source>
        <dbReference type="Proteomes" id="UP000275408"/>
    </source>
</evidence>
<dbReference type="InterPro" id="IPR029052">
    <property type="entry name" value="Metallo-depent_PP-like"/>
</dbReference>
<name>A0A3M6TPB1_POCDA</name>
<evidence type="ECO:0000259" key="4">
    <source>
        <dbReference type="PROSITE" id="PS50222"/>
    </source>
</evidence>
<dbReference type="Pfam" id="PF00149">
    <property type="entry name" value="Metallophos"/>
    <property type="match status" value="1"/>
</dbReference>
<evidence type="ECO:0000313" key="5">
    <source>
        <dbReference type="EMBL" id="RMX43084.1"/>
    </source>
</evidence>
<evidence type="ECO:0000256" key="2">
    <source>
        <dbReference type="RuleBase" id="RU004273"/>
    </source>
</evidence>
<dbReference type="PROSITE" id="PS50222">
    <property type="entry name" value="EF_HAND_2"/>
    <property type="match status" value="1"/>
</dbReference>
<dbReference type="EC" id="3.1.3.16" evidence="2"/>
<evidence type="ECO:0000256" key="1">
    <source>
        <dbReference type="ARBA" id="ARBA00008294"/>
    </source>
</evidence>
<dbReference type="GO" id="GO:0004722">
    <property type="term" value="F:protein serine/threonine phosphatase activity"/>
    <property type="evidence" value="ECO:0007669"/>
    <property type="project" value="UniProtKB-EC"/>
</dbReference>
<dbReference type="GO" id="GO:0005509">
    <property type="term" value="F:calcium ion binding"/>
    <property type="evidence" value="ECO:0007669"/>
    <property type="project" value="InterPro"/>
</dbReference>
<feature type="region of interest" description="Disordered" evidence="3">
    <location>
        <begin position="192"/>
        <end position="227"/>
    </location>
</feature>
<feature type="compositionally biased region" description="Polar residues" evidence="3">
    <location>
        <begin position="470"/>
        <end position="482"/>
    </location>
</feature>